<organism evidence="3 4">
    <name type="scientific">Paracoccidioides brasiliensis (strain Pb18)</name>
    <dbReference type="NCBI Taxonomy" id="502780"/>
    <lineage>
        <taxon>Eukaryota</taxon>
        <taxon>Fungi</taxon>
        <taxon>Dikarya</taxon>
        <taxon>Ascomycota</taxon>
        <taxon>Pezizomycotina</taxon>
        <taxon>Eurotiomycetes</taxon>
        <taxon>Eurotiomycetidae</taxon>
        <taxon>Onygenales</taxon>
        <taxon>Ajellomycetaceae</taxon>
        <taxon>Paracoccidioides</taxon>
    </lineage>
</organism>
<dbReference type="Pfam" id="PF12511">
    <property type="entry name" value="DUF3716"/>
    <property type="match status" value="1"/>
</dbReference>
<dbReference type="HOGENOM" id="CLU_510993_0_0_1"/>
<keyword evidence="4" id="KW-1185">Reference proteome</keyword>
<proteinExistence type="predicted"/>
<reference evidence="3 4" key="1">
    <citation type="journal article" date="2011" name="PLoS Genet.">
        <title>Comparative genomic analysis of human fungal pathogens causing paracoccidioidomycosis.</title>
        <authorList>
            <person name="Desjardins C.A."/>
            <person name="Champion M.D."/>
            <person name="Holder J.W."/>
            <person name="Muszewska A."/>
            <person name="Goldberg J."/>
            <person name="Bailao A.M."/>
            <person name="Brigido M.M."/>
            <person name="Ferreira M.E."/>
            <person name="Garcia A.M."/>
            <person name="Grynberg M."/>
            <person name="Gujja S."/>
            <person name="Heiman D.I."/>
            <person name="Henn M.R."/>
            <person name="Kodira C.D."/>
            <person name="Leon-Narvaez H."/>
            <person name="Longo L.V."/>
            <person name="Ma L.J."/>
            <person name="Malavazi I."/>
            <person name="Matsuo A.L."/>
            <person name="Morais F.V."/>
            <person name="Pereira M."/>
            <person name="Rodriguez-Brito S."/>
            <person name="Sakthikumar S."/>
            <person name="Salem-Izacc S.M."/>
            <person name="Sykes S.M."/>
            <person name="Teixeira M.M."/>
            <person name="Vallejo M.C."/>
            <person name="Walter M.E."/>
            <person name="Yandava C."/>
            <person name="Young S."/>
            <person name="Zeng Q."/>
            <person name="Zucker J."/>
            <person name="Felipe M.S."/>
            <person name="Goldman G.H."/>
            <person name="Haas B.J."/>
            <person name="McEwen J.G."/>
            <person name="Nino-Vega G."/>
            <person name="Puccia R."/>
            <person name="San-Blas G."/>
            <person name="Soares C.M."/>
            <person name="Birren B.W."/>
            <person name="Cuomo C.A."/>
        </authorList>
    </citation>
    <scope>NUCLEOTIDE SEQUENCE [LARGE SCALE GENOMIC DNA]</scope>
    <source>
        <strain evidence="3 4">Pb18</strain>
    </source>
</reference>
<feature type="compositionally biased region" description="Polar residues" evidence="1">
    <location>
        <begin position="425"/>
        <end position="442"/>
    </location>
</feature>
<feature type="compositionally biased region" description="Low complexity" evidence="1">
    <location>
        <begin position="475"/>
        <end position="485"/>
    </location>
</feature>
<dbReference type="KEGG" id="pbn:PADG_00119"/>
<sequence>MMSIVQTVPRLILLLLVSLLPCVSAQWIYPPNIPSGKNLADYTSSATSPITDFHVYDIVVGGFRTPKPSFTISRCAKEGRTVPIYPSNSTFNSTDGHLAADGTWEAMDSYSNGPWANIYRAGKQPWISPLWHMVGNETTGRVCWWELYSVHEEKIPCYPTEEHDCTNAFTRTVTVLGNDRENYFATVPFVVHPEMREGKKNYTWRNGDHTGSRTTLVFSNRPTGNAAVRLEAAFSLTGIQGGVLAGPDIPNGVALEEIVPNKHDANLSRIRKFAVRPSSSTAQEVSQWPCLRRVQWRRDSIHHAYKVPPVSRTHHRDALVYQTRGQTVYSGDDMCSGCQGGRGPFVTCVVAMTSDGNYAGGACANCVWRRQAHTCTLKQPDDIDSGESEYEESECETGGDEDGDEEVETNLQTPPPSQASKRKASWTNRTPTKSSKTVSSNRVAKRKPLPQEPSDTGGHGRNHGRNPKIAVIIPSRSNSSPTSSSKKYFRIPPSLSPNITEDIRQAVHELDELRTKLYSRLEVLESILLESWE</sequence>
<feature type="signal peptide" evidence="2">
    <location>
        <begin position="1"/>
        <end position="25"/>
    </location>
</feature>
<name>C1FZS9_PARBD</name>
<dbReference type="AlphaFoldDB" id="C1FZS9"/>
<protein>
    <submittedName>
        <fullName evidence="3">Uncharacterized protein</fullName>
    </submittedName>
</protein>
<accession>C1FZS9</accession>
<dbReference type="InParanoid" id="C1FZS9"/>
<dbReference type="RefSeq" id="XP_010755701.1">
    <property type="nucleotide sequence ID" value="XM_010757399.1"/>
</dbReference>
<dbReference type="InterPro" id="IPR022190">
    <property type="entry name" value="DUF3716"/>
</dbReference>
<evidence type="ECO:0000313" key="4">
    <source>
        <dbReference type="Proteomes" id="UP000001628"/>
    </source>
</evidence>
<dbReference type="OMA" id="SECETGG"/>
<dbReference type="GeneID" id="22580009"/>
<feature type="chain" id="PRO_5002907943" evidence="2">
    <location>
        <begin position="26"/>
        <end position="533"/>
    </location>
</feature>
<dbReference type="EMBL" id="KN275957">
    <property type="protein sequence ID" value="EEH43830.2"/>
    <property type="molecule type" value="Genomic_DNA"/>
</dbReference>
<feature type="region of interest" description="Disordered" evidence="1">
    <location>
        <begin position="378"/>
        <end position="497"/>
    </location>
</feature>
<evidence type="ECO:0000256" key="2">
    <source>
        <dbReference type="SAM" id="SignalP"/>
    </source>
</evidence>
<feature type="compositionally biased region" description="Acidic residues" evidence="1">
    <location>
        <begin position="382"/>
        <end position="408"/>
    </location>
</feature>
<evidence type="ECO:0000313" key="3">
    <source>
        <dbReference type="EMBL" id="EEH43830.2"/>
    </source>
</evidence>
<dbReference type="eggNOG" id="ENOG502T6RC">
    <property type="taxonomic scope" value="Eukaryota"/>
</dbReference>
<keyword evidence="2" id="KW-0732">Signal</keyword>
<evidence type="ECO:0000256" key="1">
    <source>
        <dbReference type="SAM" id="MobiDB-lite"/>
    </source>
</evidence>
<gene>
    <name evidence="3" type="ORF">PADG_00119</name>
</gene>
<dbReference type="OrthoDB" id="3720380at2759"/>
<dbReference type="Proteomes" id="UP000001628">
    <property type="component" value="Unassembled WGS sequence"/>
</dbReference>
<dbReference type="VEuPathDB" id="FungiDB:PADG_00119"/>